<dbReference type="AlphaFoldDB" id="A0A8J5MW18"/>
<reference evidence="1" key="1">
    <citation type="journal article" date="2021" name="Sci. Adv.">
        <title>The American lobster genome reveals insights on longevity, neural, and immune adaptations.</title>
        <authorList>
            <person name="Polinski J.M."/>
            <person name="Zimin A.V."/>
            <person name="Clark K.F."/>
            <person name="Kohn A.B."/>
            <person name="Sadowski N."/>
            <person name="Timp W."/>
            <person name="Ptitsyn A."/>
            <person name="Khanna P."/>
            <person name="Romanova D.Y."/>
            <person name="Williams P."/>
            <person name="Greenwood S.J."/>
            <person name="Moroz L.L."/>
            <person name="Walt D.R."/>
            <person name="Bodnar A.G."/>
        </authorList>
    </citation>
    <scope>NUCLEOTIDE SEQUENCE</scope>
    <source>
        <strain evidence="1">GMGI-L3</strain>
    </source>
</reference>
<evidence type="ECO:0000313" key="1">
    <source>
        <dbReference type="EMBL" id="KAG7165154.1"/>
    </source>
</evidence>
<dbReference type="EMBL" id="JAHLQT010024847">
    <property type="protein sequence ID" value="KAG7165154.1"/>
    <property type="molecule type" value="Genomic_DNA"/>
</dbReference>
<comment type="caution">
    <text evidence="1">The sequence shown here is derived from an EMBL/GenBank/DDBJ whole genome shotgun (WGS) entry which is preliminary data.</text>
</comment>
<organism evidence="1 2">
    <name type="scientific">Homarus americanus</name>
    <name type="common">American lobster</name>
    <dbReference type="NCBI Taxonomy" id="6706"/>
    <lineage>
        <taxon>Eukaryota</taxon>
        <taxon>Metazoa</taxon>
        <taxon>Ecdysozoa</taxon>
        <taxon>Arthropoda</taxon>
        <taxon>Crustacea</taxon>
        <taxon>Multicrustacea</taxon>
        <taxon>Malacostraca</taxon>
        <taxon>Eumalacostraca</taxon>
        <taxon>Eucarida</taxon>
        <taxon>Decapoda</taxon>
        <taxon>Pleocyemata</taxon>
        <taxon>Astacidea</taxon>
        <taxon>Nephropoidea</taxon>
        <taxon>Nephropidae</taxon>
        <taxon>Homarus</taxon>
    </lineage>
</organism>
<accession>A0A8J5MW18</accession>
<sequence length="336" mass="38028">MRSTTTTMEEIIQEANKAVLEATPPAGQEKSAAALHFPGVRFADENITTKPQQETQVVVESLRNNTMEDVRPPEKEEVEVVEVDWLGVPLASSTLPDYTSMYRHHYPDYTRGDILAHQREYQPVTSVNRRTEGRELHEQFEGVGWVSRDTVPTGQVGGYVKKGGQVGRALLHPQGDRWTTPPPVVDRLRRTDPMEYLNLCEPLNKLPVERLVYQWVVQDQAALDERATVGRSCRTSGFTANSSPHLPPPEDRNFFSVYAHSYNVQVPCDDVEGLHPSLQPPAAALEYPGYGGTHTMDDTPSAFLRLTPHQLRTKPDLLQRSRSHRLRQEHKEFTNF</sequence>
<dbReference type="Proteomes" id="UP000747542">
    <property type="component" value="Unassembled WGS sequence"/>
</dbReference>
<name>A0A8J5MW18_HOMAM</name>
<protein>
    <submittedName>
        <fullName evidence="1">Uncharacterized protein</fullName>
    </submittedName>
</protein>
<proteinExistence type="predicted"/>
<evidence type="ECO:0000313" key="2">
    <source>
        <dbReference type="Proteomes" id="UP000747542"/>
    </source>
</evidence>
<gene>
    <name evidence="1" type="ORF">Hamer_G004939</name>
</gene>
<keyword evidence="2" id="KW-1185">Reference proteome</keyword>